<gene>
    <name evidence="1" type="ORF">METZ01_LOCUS81647</name>
</gene>
<proteinExistence type="predicted"/>
<protein>
    <submittedName>
        <fullName evidence="1">Uncharacterized protein</fullName>
    </submittedName>
</protein>
<reference evidence="1" key="1">
    <citation type="submission" date="2018-05" db="EMBL/GenBank/DDBJ databases">
        <authorList>
            <person name="Lanie J.A."/>
            <person name="Ng W.-L."/>
            <person name="Kazmierczak K.M."/>
            <person name="Andrzejewski T.M."/>
            <person name="Davidsen T.M."/>
            <person name="Wayne K.J."/>
            <person name="Tettelin H."/>
            <person name="Glass J.I."/>
            <person name="Rusch D."/>
            <person name="Podicherti R."/>
            <person name="Tsui H.-C.T."/>
            <person name="Winkler M.E."/>
        </authorList>
    </citation>
    <scope>NUCLEOTIDE SEQUENCE</scope>
</reference>
<sequence>MNNNVTIKPDIMRLVITNLKATFDMKP</sequence>
<dbReference type="EMBL" id="UINC01006645">
    <property type="protein sequence ID" value="SVA28793.1"/>
    <property type="molecule type" value="Genomic_DNA"/>
</dbReference>
<accession>A0A381UPN7</accession>
<organism evidence="1">
    <name type="scientific">marine metagenome</name>
    <dbReference type="NCBI Taxonomy" id="408172"/>
    <lineage>
        <taxon>unclassified sequences</taxon>
        <taxon>metagenomes</taxon>
        <taxon>ecological metagenomes</taxon>
    </lineage>
</organism>
<evidence type="ECO:0000313" key="1">
    <source>
        <dbReference type="EMBL" id="SVA28793.1"/>
    </source>
</evidence>
<name>A0A381UPN7_9ZZZZ</name>
<dbReference type="AlphaFoldDB" id="A0A381UPN7"/>